<dbReference type="InterPro" id="IPR052766">
    <property type="entry name" value="S41A_metabolite_peptidase"/>
</dbReference>
<evidence type="ECO:0000259" key="1">
    <source>
        <dbReference type="Pfam" id="PF23658"/>
    </source>
</evidence>
<dbReference type="STRING" id="1220188.A0A4S3JH57"/>
<dbReference type="Proteomes" id="UP000308092">
    <property type="component" value="Unassembled WGS sequence"/>
</dbReference>
<dbReference type="VEuPathDB" id="FungiDB:EYZ11_006755"/>
<feature type="domain" description="CPAF-like PDZ" evidence="1">
    <location>
        <begin position="16"/>
        <end position="124"/>
    </location>
</feature>
<dbReference type="Pfam" id="PF23658">
    <property type="entry name" value="PDZ_CPAF_rel"/>
    <property type="match status" value="1"/>
</dbReference>
<comment type="caution">
    <text evidence="2">The sequence shown here is derived from an EMBL/GenBank/DDBJ whole genome shotgun (WGS) entry which is preliminary data.</text>
</comment>
<dbReference type="InterPro" id="IPR056186">
    <property type="entry name" value="PDZ_CPAF-rel"/>
</dbReference>
<evidence type="ECO:0000313" key="3">
    <source>
        <dbReference type="Proteomes" id="UP000308092"/>
    </source>
</evidence>
<reference evidence="2 3" key="1">
    <citation type="submission" date="2019-03" db="EMBL/GenBank/DDBJ databases">
        <title>The genome sequence of a newly discovered highly antifungal drug resistant Aspergillus species, Aspergillus tanneri NIH 1004.</title>
        <authorList>
            <person name="Mounaud S."/>
            <person name="Singh I."/>
            <person name="Joardar V."/>
            <person name="Pakala S."/>
            <person name="Pakala S."/>
            <person name="Venepally P."/>
            <person name="Hoover J."/>
            <person name="Nierman W."/>
            <person name="Chung J."/>
            <person name="Losada L."/>
        </authorList>
    </citation>
    <scope>NUCLEOTIDE SEQUENCE [LARGE SCALE GENOMIC DNA]</scope>
    <source>
        <strain evidence="2 3">NIH1004</strain>
    </source>
</reference>
<name>A0A4S3JH57_9EURO</name>
<accession>A0A4S3JH57</accession>
<organism evidence="2 3">
    <name type="scientific">Aspergillus tanneri</name>
    <dbReference type="NCBI Taxonomy" id="1220188"/>
    <lineage>
        <taxon>Eukaryota</taxon>
        <taxon>Fungi</taxon>
        <taxon>Dikarya</taxon>
        <taxon>Ascomycota</taxon>
        <taxon>Pezizomycotina</taxon>
        <taxon>Eurotiomycetes</taxon>
        <taxon>Eurotiomycetidae</taxon>
        <taxon>Eurotiales</taxon>
        <taxon>Aspergillaceae</taxon>
        <taxon>Aspergillus</taxon>
        <taxon>Aspergillus subgen. Circumdati</taxon>
    </lineage>
</organism>
<dbReference type="AlphaFoldDB" id="A0A4S3JH57"/>
<dbReference type="PANTHER" id="PTHR37049">
    <property type="entry name" value="PEPTIDASE S41 FAMILY PROTEIN"/>
    <property type="match status" value="1"/>
</dbReference>
<proteinExistence type="predicted"/>
<keyword evidence="3" id="KW-1185">Reference proteome</keyword>
<gene>
    <name evidence="2" type="ORF">EYZ11_006755</name>
</gene>
<dbReference type="PANTHER" id="PTHR37049:SF4">
    <property type="entry name" value="RHODANESE DOMAIN-CONTAINING PROTEIN"/>
    <property type="match status" value="1"/>
</dbReference>
<dbReference type="EMBL" id="SOSA01000245">
    <property type="protein sequence ID" value="THC93778.1"/>
    <property type="molecule type" value="Genomic_DNA"/>
</dbReference>
<sequence>MAISAFIQRSGSVFNFGVELPLVSISADGLELPQLYTMTSTHDVSPLVIMNGVGAVSFLENMALQELFQDPDANINTIFLSYTCYAGSITGSWSMKPLWSGAAEYSLGVANGNTIRLQTLAFSPAELELVDDGESIFKITPTPTATEKALLGPLNYPNAVVRDKQNLIAGYLLDEPELKGIAVLTVPTFNVRNSNAKYAFDLFKPLFRKKAPYFASRIRSMRPLELHDAESDISVPALGGSVGSYEQLGSNMSSLASLDFSSSDDDTPIHAYSDAKDEASSPFKSEDVLIITDGVCSSSCPIFIEMMKYEGVKTVAFGAVRSMARCSGWAALGADRSPKGDSRQYVPVYVGAWEKVLNSEELQPLKASVSLPLECPI</sequence>
<protein>
    <recommendedName>
        <fullName evidence="1">CPAF-like PDZ domain-containing protein</fullName>
    </recommendedName>
</protein>
<evidence type="ECO:0000313" key="2">
    <source>
        <dbReference type="EMBL" id="THC93778.1"/>
    </source>
</evidence>